<dbReference type="EMBL" id="CP130613">
    <property type="protein sequence ID" value="WKW14339.1"/>
    <property type="molecule type" value="Genomic_DNA"/>
</dbReference>
<keyword evidence="1" id="KW-0732">Signal</keyword>
<dbReference type="EMBL" id="CP130612">
    <property type="protein sequence ID" value="WKW11429.1"/>
    <property type="molecule type" value="Genomic_DNA"/>
</dbReference>
<evidence type="ECO:0000313" key="3">
    <source>
        <dbReference type="EMBL" id="WKW14339.1"/>
    </source>
</evidence>
<feature type="chain" id="PRO_5041370401" description="Outer membrane protein beta-barrel domain-containing protein" evidence="1">
    <location>
        <begin position="23"/>
        <end position="222"/>
    </location>
</feature>
<evidence type="ECO:0008006" key="5">
    <source>
        <dbReference type="Google" id="ProtNLM"/>
    </source>
</evidence>
<feature type="signal peptide" evidence="1">
    <location>
        <begin position="1"/>
        <end position="22"/>
    </location>
</feature>
<dbReference type="RefSeq" id="WP_367887127.1">
    <property type="nucleotide sequence ID" value="NZ_CP130612.1"/>
</dbReference>
<sequence length="222" mass="23548">MNRFTVVLAATGLLAGALSAQGQGPPAAGAAAAGNSPWRVTASVGTTLSASPLVLVSDGSEASVNQTSATQVSLDLERRLGRGIYLFVGGTLWAPQLTHSGILEVDPYPSRPVYQATTVLTSFGLNWMPERRLLWVGSPVIRAGVAYKIRKLDVPYSDVSAELAGDLGAGWRTPISDRADLLMMYRFSPSEFNPATLPIVLGGEAKQAVNDHFVQLGVRWTP</sequence>
<reference evidence="3" key="1">
    <citation type="submission" date="2023-07" db="EMBL/GenBank/DDBJ databases">
        <authorList>
            <person name="Haufschild T."/>
            <person name="Kallscheuer N."/>
            <person name="Hammer J."/>
            <person name="Kohn T."/>
            <person name="Kabuu M."/>
            <person name="Jogler M."/>
            <person name="Wohfarth N."/>
            <person name="Heuer A."/>
            <person name="Rohde M."/>
            <person name="van Teeseling M.C.F."/>
            <person name="Jogler C."/>
        </authorList>
    </citation>
    <scope>NUCLEOTIDE SEQUENCE</scope>
    <source>
        <strain evidence="2">Strain 138</strain>
        <strain evidence="3">Strain 318</strain>
    </source>
</reference>
<name>A0AA49Q752_9BACT</name>
<evidence type="ECO:0000256" key="1">
    <source>
        <dbReference type="SAM" id="SignalP"/>
    </source>
</evidence>
<accession>A0AA49Q473</accession>
<dbReference type="AlphaFoldDB" id="A0AA49Q752"/>
<evidence type="ECO:0000313" key="4">
    <source>
        <dbReference type="Proteomes" id="UP001229955"/>
    </source>
</evidence>
<dbReference type="Proteomes" id="UP001229955">
    <property type="component" value="Chromosome"/>
</dbReference>
<organism evidence="3 4">
    <name type="scientific">Pseudogemmatithrix spongiicola</name>
    <dbReference type="NCBI Taxonomy" id="3062599"/>
    <lineage>
        <taxon>Bacteria</taxon>
        <taxon>Pseudomonadati</taxon>
        <taxon>Gemmatimonadota</taxon>
        <taxon>Gemmatimonadia</taxon>
        <taxon>Gemmatimonadales</taxon>
        <taxon>Gemmatimonadaceae</taxon>
        <taxon>Pseudogemmatithrix</taxon>
    </lineage>
</organism>
<dbReference type="KEGG" id="pspc:Strain318_000680"/>
<protein>
    <recommendedName>
        <fullName evidence="5">Outer membrane protein beta-barrel domain-containing protein</fullName>
    </recommendedName>
</protein>
<accession>A0AA49Q752</accession>
<evidence type="ECO:0000313" key="2">
    <source>
        <dbReference type="EMBL" id="WKW11429.1"/>
    </source>
</evidence>
<keyword evidence="4" id="KW-1185">Reference proteome</keyword>
<gene>
    <name evidence="2" type="ORF">Strain138_000680</name>
    <name evidence="3" type="ORF">Strain318_000680</name>
</gene>
<proteinExistence type="predicted"/>